<proteinExistence type="predicted"/>
<name>A0AAP8MCF5_9GAMM</name>
<dbReference type="Proteomes" id="UP000235162">
    <property type="component" value="Unassembled WGS sequence"/>
</dbReference>
<protein>
    <submittedName>
        <fullName evidence="1">Uncharacterized protein</fullName>
    </submittedName>
</protein>
<sequence length="95" mass="10046">MISALKQAQSARIFALLALLLVAGMQSVEVAHGHFEPSEEVECLVCDTCSLLAVTTPAVTPLSVFQAATTGSDTTLAAYQALTRHYDGRAPPHFS</sequence>
<dbReference type="KEGG" id="hja:BST95_01830"/>
<reference evidence="1 2" key="1">
    <citation type="submission" date="2018-01" db="EMBL/GenBank/DDBJ databases">
        <title>The draft genome sequence of Halioglobus japonicus S1-36.</title>
        <authorList>
            <person name="Du Z.-J."/>
            <person name="Shi M.-J."/>
        </authorList>
    </citation>
    <scope>NUCLEOTIDE SEQUENCE [LARGE SCALE GENOMIC DNA]</scope>
    <source>
        <strain evidence="1 2">S1-36</strain>
    </source>
</reference>
<dbReference type="RefSeq" id="WP_084197913.1">
    <property type="nucleotide sequence ID" value="NZ_BMYL01000004.1"/>
</dbReference>
<keyword evidence="2" id="KW-1185">Reference proteome</keyword>
<comment type="caution">
    <text evidence="1">The sequence shown here is derived from an EMBL/GenBank/DDBJ whole genome shotgun (WGS) entry which is preliminary data.</text>
</comment>
<evidence type="ECO:0000313" key="1">
    <source>
        <dbReference type="EMBL" id="PLW85054.1"/>
    </source>
</evidence>
<evidence type="ECO:0000313" key="2">
    <source>
        <dbReference type="Proteomes" id="UP000235162"/>
    </source>
</evidence>
<accession>A0AAP8MCF5</accession>
<dbReference type="EMBL" id="PKUR01000004">
    <property type="protein sequence ID" value="PLW85054.1"/>
    <property type="molecule type" value="Genomic_DNA"/>
</dbReference>
<dbReference type="AlphaFoldDB" id="A0AAP8MCF5"/>
<gene>
    <name evidence="1" type="ORF">C0029_16095</name>
</gene>
<organism evidence="1 2">
    <name type="scientific">Halioglobus japonicus</name>
    <dbReference type="NCBI Taxonomy" id="930805"/>
    <lineage>
        <taxon>Bacteria</taxon>
        <taxon>Pseudomonadati</taxon>
        <taxon>Pseudomonadota</taxon>
        <taxon>Gammaproteobacteria</taxon>
        <taxon>Cellvibrionales</taxon>
        <taxon>Halieaceae</taxon>
        <taxon>Halioglobus</taxon>
    </lineage>
</organism>